<accession>A0A0F9D2G1</accession>
<name>A0A0F9D2G1_9ZZZZ</name>
<organism evidence="1">
    <name type="scientific">marine sediment metagenome</name>
    <dbReference type="NCBI Taxonomy" id="412755"/>
    <lineage>
        <taxon>unclassified sequences</taxon>
        <taxon>metagenomes</taxon>
        <taxon>ecological metagenomes</taxon>
    </lineage>
</organism>
<protein>
    <submittedName>
        <fullName evidence="1">Uncharacterized protein</fullName>
    </submittedName>
</protein>
<proteinExistence type="predicted"/>
<sequence length="239" mass="25405">MAETVADSEGAEELVEGGRAALGIAEGCLSLAGAAVLRIPAWRFGAAEALIAKAGRRSAKLGLEAPRLAAVGTSVRTWTEAGPGGVPRRRHESRVTIAVFGSAPKVGGFRFLARVEHTVAGNVVTRAPFGIEAGVDLSAYRTAAPDCAHCNAARRRKDTFVLKNGLYKVTFPVKAYRGFLDRPIERLGLVPDVSIRQNARDLAVGRDTVLQAARQHLSIPKTLSSVLISWRMAAKKGKS</sequence>
<reference evidence="1" key="1">
    <citation type="journal article" date="2015" name="Nature">
        <title>Complex archaea that bridge the gap between prokaryotes and eukaryotes.</title>
        <authorList>
            <person name="Spang A."/>
            <person name="Saw J.H."/>
            <person name="Jorgensen S.L."/>
            <person name="Zaremba-Niedzwiedzka K."/>
            <person name="Martijn J."/>
            <person name="Lind A.E."/>
            <person name="van Eijk R."/>
            <person name="Schleper C."/>
            <person name="Guy L."/>
            <person name="Ettema T.J."/>
        </authorList>
    </citation>
    <scope>NUCLEOTIDE SEQUENCE</scope>
</reference>
<dbReference type="AlphaFoldDB" id="A0A0F9D2G1"/>
<comment type="caution">
    <text evidence="1">The sequence shown here is derived from an EMBL/GenBank/DDBJ whole genome shotgun (WGS) entry which is preliminary data.</text>
</comment>
<evidence type="ECO:0000313" key="1">
    <source>
        <dbReference type="EMBL" id="KKL47936.1"/>
    </source>
</evidence>
<dbReference type="EMBL" id="LAZR01033488">
    <property type="protein sequence ID" value="KKL47936.1"/>
    <property type="molecule type" value="Genomic_DNA"/>
</dbReference>
<gene>
    <name evidence="1" type="ORF">LCGC14_2330550</name>
</gene>